<dbReference type="GO" id="GO:0004674">
    <property type="term" value="F:protein serine/threonine kinase activity"/>
    <property type="evidence" value="ECO:0007669"/>
    <property type="project" value="UniProtKB-KW"/>
</dbReference>
<name>A0A976NY77_BRELC</name>
<evidence type="ECO:0000256" key="1">
    <source>
        <dbReference type="ARBA" id="ARBA00022741"/>
    </source>
</evidence>
<evidence type="ECO:0000259" key="5">
    <source>
        <dbReference type="PROSITE" id="PS50011"/>
    </source>
</evidence>
<keyword evidence="1 3" id="KW-0547">Nucleotide-binding</keyword>
<dbReference type="SMART" id="SM00220">
    <property type="entry name" value="S_TKc"/>
    <property type="match status" value="1"/>
</dbReference>
<keyword evidence="4" id="KW-0808">Transferase</keyword>
<evidence type="ECO:0000256" key="2">
    <source>
        <dbReference type="ARBA" id="ARBA00022840"/>
    </source>
</evidence>
<dbReference type="InterPro" id="IPR008271">
    <property type="entry name" value="Ser/Thr_kinase_AS"/>
</dbReference>
<keyword evidence="4" id="KW-0723">Serine/threonine-protein kinase</keyword>
<evidence type="ECO:0000313" key="7">
    <source>
        <dbReference type="Proteomes" id="UP000294530"/>
    </source>
</evidence>
<dbReference type="SUPFAM" id="SSF56112">
    <property type="entry name" value="Protein kinase-like (PK-like)"/>
    <property type="match status" value="1"/>
</dbReference>
<protein>
    <recommendedName>
        <fullName evidence="5">Protein kinase domain-containing protein</fullName>
    </recommendedName>
</protein>
<dbReference type="InterPro" id="IPR011009">
    <property type="entry name" value="Kinase-like_dom_sf"/>
</dbReference>
<dbReference type="PANTHER" id="PTHR24347">
    <property type="entry name" value="SERINE/THREONINE-PROTEIN KINASE"/>
    <property type="match status" value="1"/>
</dbReference>
<comment type="similarity">
    <text evidence="4">Belongs to the protein kinase superfamily.</text>
</comment>
<dbReference type="PROSITE" id="PS50011">
    <property type="entry name" value="PROTEIN_KINASE_DOM"/>
    <property type="match status" value="1"/>
</dbReference>
<organism evidence="6 7">
    <name type="scientific">Bremia lactucae</name>
    <name type="common">Lettuce downy mildew</name>
    <dbReference type="NCBI Taxonomy" id="4779"/>
    <lineage>
        <taxon>Eukaryota</taxon>
        <taxon>Sar</taxon>
        <taxon>Stramenopiles</taxon>
        <taxon>Oomycota</taxon>
        <taxon>Peronosporomycetes</taxon>
        <taxon>Peronosporales</taxon>
        <taxon>Peronosporaceae</taxon>
        <taxon>Bremia</taxon>
    </lineage>
</organism>
<dbReference type="PROSITE" id="PS00108">
    <property type="entry name" value="PROTEIN_KINASE_ST"/>
    <property type="match status" value="1"/>
</dbReference>
<feature type="binding site" evidence="3">
    <location>
        <position position="132"/>
    </location>
    <ligand>
        <name>ATP</name>
        <dbReference type="ChEBI" id="CHEBI:30616"/>
    </ligand>
</feature>
<keyword evidence="2 3" id="KW-0067">ATP-binding</keyword>
<dbReference type="RefSeq" id="XP_067821809.1">
    <property type="nucleotide sequence ID" value="XM_067958859.1"/>
</dbReference>
<dbReference type="PROSITE" id="PS00107">
    <property type="entry name" value="PROTEIN_KINASE_ATP"/>
    <property type="match status" value="1"/>
</dbReference>
<dbReference type="InterPro" id="IPR017441">
    <property type="entry name" value="Protein_kinase_ATP_BS"/>
</dbReference>
<dbReference type="InterPro" id="IPR000719">
    <property type="entry name" value="Prot_kinase_dom"/>
</dbReference>
<evidence type="ECO:0000313" key="6">
    <source>
        <dbReference type="EMBL" id="TDH72310.1"/>
    </source>
</evidence>
<proteinExistence type="inferred from homology"/>
<comment type="caution">
    <text evidence="6">The sequence shown here is derived from an EMBL/GenBank/DDBJ whole genome shotgun (WGS) entry which is preliminary data.</text>
</comment>
<dbReference type="Proteomes" id="UP000294530">
    <property type="component" value="Unassembled WGS sequence"/>
</dbReference>
<dbReference type="EMBL" id="SHOA02000012">
    <property type="protein sequence ID" value="TDH72310.1"/>
    <property type="molecule type" value="Genomic_DNA"/>
</dbReference>
<dbReference type="Gene3D" id="1.10.510.10">
    <property type="entry name" value="Transferase(Phosphotransferase) domain 1"/>
    <property type="match status" value="1"/>
</dbReference>
<dbReference type="Gene3D" id="3.30.200.20">
    <property type="entry name" value="Phosphorylase Kinase, domain 1"/>
    <property type="match status" value="1"/>
</dbReference>
<evidence type="ECO:0000256" key="3">
    <source>
        <dbReference type="PROSITE-ProRule" id="PRU10141"/>
    </source>
</evidence>
<sequence length="423" mass="45701">MLRLGRSAAFEATSSGGIVTSALHSNLHVQLEHRGLKGLQCTYQTQSSCHSKPGVKRGHHSLSLAVAGAAALSAGCELHAEGVAQARATFEFESLALPTQPKWQLFDQIGAGAFGVVRLGMHEETGEVAAVKMVPLEPSNEKRSYMSLEREISALQLVKALGGHRNIIDLKDVYIEGRNVCIATELARGGELFEQIVAYGSLPEVKAQTMAREMASALSFLHRHGLVHKDVKPENILLTKRYASSDEECTKASCYESASFIKLADFGSAGPAGVTTDTEESGTAGYLPPELLMSGDCTSACDMWALGCVLYITLSGSHPFDLDGMATDSVVEHRVKTEAISFDFSAWHDVSVDAKDLVSKLLEKDPTLRLTADEMLQHPWMLAQVDTTSTIRSFWRPSPLIAGQSIPMTLAKTSLSVSMAFKM</sequence>
<gene>
    <name evidence="6" type="ORF">CCR75_000753</name>
</gene>
<dbReference type="KEGG" id="blac:94344530"/>
<reference evidence="6 7" key="1">
    <citation type="journal article" date="2021" name="Genome Biol.">
        <title>AFLAP: assembly-free linkage analysis pipeline using k-mers from genome sequencing data.</title>
        <authorList>
            <person name="Fletcher K."/>
            <person name="Zhang L."/>
            <person name="Gil J."/>
            <person name="Han R."/>
            <person name="Cavanaugh K."/>
            <person name="Michelmore R."/>
        </authorList>
    </citation>
    <scope>NUCLEOTIDE SEQUENCE [LARGE SCALE GENOMIC DNA]</scope>
    <source>
        <strain evidence="6 7">SF5</strain>
    </source>
</reference>
<evidence type="ECO:0000256" key="4">
    <source>
        <dbReference type="RuleBase" id="RU000304"/>
    </source>
</evidence>
<dbReference type="OrthoDB" id="40902at2759"/>
<dbReference type="GeneID" id="94344530"/>
<dbReference type="Pfam" id="PF00069">
    <property type="entry name" value="Pkinase"/>
    <property type="match status" value="1"/>
</dbReference>
<dbReference type="AlphaFoldDB" id="A0A976NY77"/>
<dbReference type="GO" id="GO:0005524">
    <property type="term" value="F:ATP binding"/>
    <property type="evidence" value="ECO:0007669"/>
    <property type="project" value="UniProtKB-UniRule"/>
</dbReference>
<accession>A0A976NY77</accession>
<keyword evidence="4" id="KW-0418">Kinase</keyword>
<feature type="domain" description="Protein kinase" evidence="5">
    <location>
        <begin position="103"/>
        <end position="381"/>
    </location>
</feature>
<keyword evidence="7" id="KW-1185">Reference proteome</keyword>